<keyword evidence="3" id="KW-0812">Transmembrane</keyword>
<evidence type="ECO:0000256" key="1">
    <source>
        <dbReference type="ARBA" id="ARBA00022612"/>
    </source>
</evidence>
<dbReference type="Pfam" id="PF10145">
    <property type="entry name" value="PhageMin_Tail"/>
    <property type="match status" value="1"/>
</dbReference>
<keyword evidence="3" id="KW-1133">Transmembrane helix</keyword>
<dbReference type="RefSeq" id="WP_158411552.1">
    <property type="nucleotide sequence ID" value="NZ_CP077150.1"/>
</dbReference>
<evidence type="ECO:0000313" key="6">
    <source>
        <dbReference type="Proteomes" id="UP000226179"/>
    </source>
</evidence>
<feature type="domain" description="Phage tail tape measure protein" evidence="4">
    <location>
        <begin position="229"/>
        <end position="419"/>
    </location>
</feature>
<gene>
    <name evidence="5" type="ORF">RN90_04455</name>
</gene>
<feature type="transmembrane region" description="Helical" evidence="3">
    <location>
        <begin position="636"/>
        <end position="654"/>
    </location>
</feature>
<accession>A0A2B7YUR5</accession>
<keyword evidence="3" id="KW-0472">Membrane</keyword>
<proteinExistence type="predicted"/>
<protein>
    <submittedName>
        <fullName evidence="5">Phage tail tape measure protein</fullName>
    </submittedName>
</protein>
<comment type="caution">
    <text evidence="5">The sequence shown here is derived from an EMBL/GenBank/DDBJ whole genome shotgun (WGS) entry which is preliminary data.</text>
</comment>
<dbReference type="NCBIfam" id="TIGR01760">
    <property type="entry name" value="tape_meas_TP901"/>
    <property type="match status" value="1"/>
</dbReference>
<keyword evidence="2" id="KW-0175">Coiled coil</keyword>
<keyword evidence="1" id="KW-1188">Viral release from host cell</keyword>
<dbReference type="Proteomes" id="UP000226179">
    <property type="component" value="Unassembled WGS sequence"/>
</dbReference>
<feature type="transmembrane region" description="Helical" evidence="3">
    <location>
        <begin position="587"/>
        <end position="612"/>
    </location>
</feature>
<feature type="transmembrane region" description="Helical" evidence="3">
    <location>
        <begin position="520"/>
        <end position="539"/>
    </location>
</feature>
<organism evidence="5 6">
    <name type="scientific">Fusobacterium animalis</name>
    <dbReference type="NCBI Taxonomy" id="76859"/>
    <lineage>
        <taxon>Bacteria</taxon>
        <taxon>Fusobacteriati</taxon>
        <taxon>Fusobacteriota</taxon>
        <taxon>Fusobacteriia</taxon>
        <taxon>Fusobacteriales</taxon>
        <taxon>Fusobacteriaceae</taxon>
        <taxon>Fusobacterium</taxon>
    </lineage>
</organism>
<dbReference type="EMBL" id="NJGJ01000001">
    <property type="protein sequence ID" value="PGH24733.1"/>
    <property type="molecule type" value="Genomic_DNA"/>
</dbReference>
<evidence type="ECO:0000256" key="2">
    <source>
        <dbReference type="SAM" id="Coils"/>
    </source>
</evidence>
<dbReference type="PANTHER" id="PTHR37813">
    <property type="entry name" value="FELS-2 PROPHAGE PROTEIN"/>
    <property type="match status" value="1"/>
</dbReference>
<dbReference type="InterPro" id="IPR010090">
    <property type="entry name" value="Phage_tape_meas"/>
</dbReference>
<name>A0A2B7YUR5_9FUSO</name>
<evidence type="ECO:0000313" key="5">
    <source>
        <dbReference type="EMBL" id="PGH24733.1"/>
    </source>
</evidence>
<dbReference type="PANTHER" id="PTHR37813:SF1">
    <property type="entry name" value="FELS-2 PROPHAGE PROTEIN"/>
    <property type="match status" value="1"/>
</dbReference>
<sequence>MKEIGISFGIGAALGAGFIKTFSTASKGISGLNQEIIKLQRTQKLLEKYDGDKKALKEKIEVIKKTKLAIAELKTSMKDEKNQTAENAKALQNLEKKLNSLNSSYSTELKHVRETAKVLRDKKVDISNTAKTYKELQKEIDRANEASKRFAKAESSKKVADRFSKIGGTSMKVGAAGLGLMYKPVQQAINAESNFAAVKKQFDFKDKDEEENFKKELHKIITEKKIAIGLDELYAAAANAGQTGLNKDEAIQYIELASKMGMAFDMNREEAANAMFNMRNSLNLSYDGLVELTDRINYLGDKTGASAPAITDFVNRIGSIGKVAGFSEKQVAALGASLIEQGMEAEVAATGARKILVALSKGNATTKNQAEVYKSLGIDPVKLAKIAQEDSEKALFMVFNEIKKKSKDEQTAILTQLFGQEGLDAGSKFLNNMDKLKENLNKVNGEEAKGSVDKEADIKRGTTENQLAITMGKLSIAGSQLGALLLPEINKIITSFSNLLTKITEFQQLHPEGFKTFMKIFGYGSVALLGFGSALKIISGGINMYSNYMKVAGFMTEHKFGTKIFSVGKKLIGGVGKIAKGFKALSLTVLASPVTWIIAGILALVAAGYLLYKNWDIVKAKAAELKDKVVGLIDKFWFFMGPLGWIVKAGMTVYRNWDTIKQKAGELKDKIANMVTNILLKWDNFKAATKEILGNVFKWMEDKWNSIKEVGAAVADFFTGIFDKIKSGFDTVVGWGKKLLFIGSDEKKAPPGRRGYSTQPNVKTYSYGGRGDIPKYALGGIVNSPTLAWVGEGGNSESIIPHDNSQRSLNLWEKTGRLIGAYESSNNSNSFTFTYSPVIYANDSQNIDNTLKKNKDEAFDEFKNMMKKYERENIRRGNGR</sequence>
<dbReference type="AlphaFoldDB" id="A0A2B7YUR5"/>
<reference evidence="5 6" key="1">
    <citation type="submission" date="2017-06" db="EMBL/GenBank/DDBJ databases">
        <title>Draft genome sequence of Fusobacterium nucleatum subsp. animalis KCOM 1280 (=ChDC F318).</title>
        <authorList>
            <person name="Kook J.-K."/>
            <person name="Park S.-N."/>
            <person name="Lim Y.K."/>
            <person name="Roh H."/>
        </authorList>
    </citation>
    <scope>NUCLEOTIDE SEQUENCE [LARGE SCALE GENOMIC DNA]</scope>
    <source>
        <strain evidence="6">KCOM 1280 ( ChDC F318)</strain>
    </source>
</reference>
<evidence type="ECO:0000256" key="3">
    <source>
        <dbReference type="SAM" id="Phobius"/>
    </source>
</evidence>
<evidence type="ECO:0000259" key="4">
    <source>
        <dbReference type="Pfam" id="PF10145"/>
    </source>
</evidence>
<feature type="coiled-coil region" evidence="2">
    <location>
        <begin position="39"/>
        <end position="153"/>
    </location>
</feature>